<gene>
    <name evidence="2" type="ORF">DPMN_077071</name>
</gene>
<protein>
    <submittedName>
        <fullName evidence="2">Uncharacterized protein</fullName>
    </submittedName>
</protein>
<evidence type="ECO:0000256" key="1">
    <source>
        <dbReference type="SAM" id="MobiDB-lite"/>
    </source>
</evidence>
<sequence length="53" mass="6015">MQKALQCPTRTRVPRARANRARSFVRTNRATRSRAMTSTYRPGSAAPNVRRIA</sequence>
<evidence type="ECO:0000313" key="2">
    <source>
        <dbReference type="EMBL" id="KAH3702070.1"/>
    </source>
</evidence>
<dbReference type="AlphaFoldDB" id="A0A9D3YMR9"/>
<feature type="compositionally biased region" description="Polar residues" evidence="1">
    <location>
        <begin position="25"/>
        <end position="41"/>
    </location>
</feature>
<reference evidence="2" key="1">
    <citation type="journal article" date="2019" name="bioRxiv">
        <title>The Genome of the Zebra Mussel, Dreissena polymorpha: A Resource for Invasive Species Research.</title>
        <authorList>
            <person name="McCartney M.A."/>
            <person name="Auch B."/>
            <person name="Kono T."/>
            <person name="Mallez S."/>
            <person name="Zhang Y."/>
            <person name="Obille A."/>
            <person name="Becker A."/>
            <person name="Abrahante J.E."/>
            <person name="Garbe J."/>
            <person name="Badalamenti J.P."/>
            <person name="Herman A."/>
            <person name="Mangelson H."/>
            <person name="Liachko I."/>
            <person name="Sullivan S."/>
            <person name="Sone E.D."/>
            <person name="Koren S."/>
            <person name="Silverstein K.A.T."/>
            <person name="Beckman K.B."/>
            <person name="Gohl D.M."/>
        </authorList>
    </citation>
    <scope>NUCLEOTIDE SEQUENCE</scope>
    <source>
        <strain evidence="2">Duluth1</strain>
        <tissue evidence="2">Whole animal</tissue>
    </source>
</reference>
<evidence type="ECO:0000313" key="3">
    <source>
        <dbReference type="Proteomes" id="UP000828390"/>
    </source>
</evidence>
<proteinExistence type="predicted"/>
<dbReference type="EMBL" id="JAIWYP010000015">
    <property type="protein sequence ID" value="KAH3702070.1"/>
    <property type="molecule type" value="Genomic_DNA"/>
</dbReference>
<name>A0A9D3YMR9_DREPO</name>
<reference evidence="2" key="2">
    <citation type="submission" date="2020-11" db="EMBL/GenBank/DDBJ databases">
        <authorList>
            <person name="McCartney M.A."/>
            <person name="Auch B."/>
            <person name="Kono T."/>
            <person name="Mallez S."/>
            <person name="Becker A."/>
            <person name="Gohl D.M."/>
            <person name="Silverstein K.A.T."/>
            <person name="Koren S."/>
            <person name="Bechman K.B."/>
            <person name="Herman A."/>
            <person name="Abrahante J.E."/>
            <person name="Garbe J."/>
        </authorList>
    </citation>
    <scope>NUCLEOTIDE SEQUENCE</scope>
    <source>
        <strain evidence="2">Duluth1</strain>
        <tissue evidence="2">Whole animal</tissue>
    </source>
</reference>
<comment type="caution">
    <text evidence="2">The sequence shown here is derived from an EMBL/GenBank/DDBJ whole genome shotgun (WGS) entry which is preliminary data.</text>
</comment>
<keyword evidence="3" id="KW-1185">Reference proteome</keyword>
<feature type="region of interest" description="Disordered" evidence="1">
    <location>
        <begin position="1"/>
        <end position="53"/>
    </location>
</feature>
<accession>A0A9D3YMR9</accession>
<organism evidence="2 3">
    <name type="scientific">Dreissena polymorpha</name>
    <name type="common">Zebra mussel</name>
    <name type="synonym">Mytilus polymorpha</name>
    <dbReference type="NCBI Taxonomy" id="45954"/>
    <lineage>
        <taxon>Eukaryota</taxon>
        <taxon>Metazoa</taxon>
        <taxon>Spiralia</taxon>
        <taxon>Lophotrochozoa</taxon>
        <taxon>Mollusca</taxon>
        <taxon>Bivalvia</taxon>
        <taxon>Autobranchia</taxon>
        <taxon>Heteroconchia</taxon>
        <taxon>Euheterodonta</taxon>
        <taxon>Imparidentia</taxon>
        <taxon>Neoheterodontei</taxon>
        <taxon>Myida</taxon>
        <taxon>Dreissenoidea</taxon>
        <taxon>Dreissenidae</taxon>
        <taxon>Dreissena</taxon>
    </lineage>
</organism>
<dbReference type="Proteomes" id="UP000828390">
    <property type="component" value="Unassembled WGS sequence"/>
</dbReference>